<feature type="transmembrane region" description="Helical" evidence="8">
    <location>
        <begin position="433"/>
        <end position="456"/>
    </location>
</feature>
<comment type="caution">
    <text evidence="11">The sequence shown here is derived from an EMBL/GenBank/DDBJ whole genome shotgun (WGS) entry which is preliminary data.</text>
</comment>
<dbReference type="InterPro" id="IPR007632">
    <property type="entry name" value="Anoctamin"/>
</dbReference>
<dbReference type="AlphaFoldDB" id="A0AAD9R1V5"/>
<dbReference type="PANTHER" id="PTHR12308">
    <property type="entry name" value="ANOCTAMIN"/>
    <property type="match status" value="1"/>
</dbReference>
<reference evidence="11" key="2">
    <citation type="journal article" date="2023" name="Science">
        <title>Genomic signatures of disease resistance in endangered staghorn corals.</title>
        <authorList>
            <person name="Vollmer S.V."/>
            <person name="Selwyn J.D."/>
            <person name="Despard B.A."/>
            <person name="Roesel C.L."/>
        </authorList>
    </citation>
    <scope>NUCLEOTIDE SEQUENCE</scope>
    <source>
        <strain evidence="11">K2</strain>
    </source>
</reference>
<evidence type="ECO:0000256" key="5">
    <source>
        <dbReference type="ARBA" id="ARBA00022989"/>
    </source>
</evidence>
<dbReference type="InterPro" id="IPR032394">
    <property type="entry name" value="Anoct_dimer"/>
</dbReference>
<dbReference type="EMBL" id="JARQWQ010000005">
    <property type="protein sequence ID" value="KAK2571556.1"/>
    <property type="molecule type" value="Genomic_DNA"/>
</dbReference>
<keyword evidence="6 8" id="KW-0472">Membrane</keyword>
<feature type="transmembrane region" description="Helical" evidence="8">
    <location>
        <begin position="389"/>
        <end position="413"/>
    </location>
</feature>
<name>A0AAD9R1V5_ACRCE</name>
<feature type="transmembrane region" description="Helical" evidence="8">
    <location>
        <begin position="582"/>
        <end position="605"/>
    </location>
</feature>
<evidence type="ECO:0000259" key="9">
    <source>
        <dbReference type="Pfam" id="PF04547"/>
    </source>
</evidence>
<dbReference type="Pfam" id="PF04547">
    <property type="entry name" value="Anoctamin"/>
    <property type="match status" value="1"/>
</dbReference>
<keyword evidence="7" id="KW-0325">Glycoprotein</keyword>
<evidence type="ECO:0000313" key="12">
    <source>
        <dbReference type="Proteomes" id="UP001249851"/>
    </source>
</evidence>
<reference evidence="11" key="1">
    <citation type="journal article" date="2023" name="G3 (Bethesda)">
        <title>Whole genome assembly and annotation of the endangered Caribbean coral Acropora cervicornis.</title>
        <authorList>
            <person name="Selwyn J.D."/>
            <person name="Vollmer S.V."/>
        </authorList>
    </citation>
    <scope>NUCLEOTIDE SEQUENCE</scope>
    <source>
        <strain evidence="11">K2</strain>
    </source>
</reference>
<evidence type="ECO:0000256" key="2">
    <source>
        <dbReference type="ARBA" id="ARBA00009671"/>
    </source>
</evidence>
<feature type="domain" description="Anoctamin dimerisation" evidence="10">
    <location>
        <begin position="73"/>
        <end position="221"/>
    </location>
</feature>
<sequence length="833" mass="97116">MEEVLLLESRNHTTSSQHDGEGLVLLNKTIDYVLAYLEPERGKENDEDEMEKAEIRVKFEENLRKQGLLLEHEMMLRVPVRDTDKPSVHKPNKTWLQRARSALNIFQLQDKSAMTSKDRKVTAFFSRAKVDCFLVEDKETFFTAIDRSRMIHRMLMSTTYSSKEIDEFGISRLLYKGVYSDAYPLHEDLPEASEEDLPTNDRARLQESWASFSHWYKYQPLKMIRNYFGARIAFYFAWLGMYNYMLMIAALVGVLCFIAGLFSVSTYIPVKEICDKNNSELFYMCPLCDNDCSYWTLTQSCDYAKVTHLFDHEGTVFFAIFVSFWATIFLEMWRRREISLAYEWDMLQFEEDFEPPRPVFVAKAKTKRKNPVTGKEEPYIPFSQRAGKFTCAFVVVSFMVLLVIATVVGVIVYRTAVVAALSANPDENIKKEARVITSITASSLNLVAITLLGFIYEKIAIMLTKWEMPRTRTEYQNILTLKLFSFQSVNMYSSLFYIAFFKSSLIIGYPGHYKRINEGRMEGCDPSGCFVELCIQLGVIMRWWYKKSSKATDKSQHLRKWETDYLLNVEPELRMFYEYHDMVIQFGFVTMFVAAFPLAPLFALINNIVELRIDAINFLVNFRRPVAERAQGIGVWLLILRTMSWVAVCVNSFVIAFTSEFIPREVYKYAYSPDGSLTGYVNNSLSYFNIEDFKDMSLPSDPFLNLPYNKSFCRYKEYFEPAKPYDFNRQYFFVLAVRFIFVLLFQYFVYFTVGFLYWLIPDIPYKLEVKIKRENYVAKEILSRSEADASSDLEPRAREHYGGSPHSVYLSCENVHRNRTSSLAGSRLNVNPV</sequence>
<evidence type="ECO:0000256" key="6">
    <source>
        <dbReference type="ARBA" id="ARBA00023136"/>
    </source>
</evidence>
<evidence type="ECO:0000256" key="7">
    <source>
        <dbReference type="ARBA" id="ARBA00023180"/>
    </source>
</evidence>
<evidence type="ECO:0000256" key="4">
    <source>
        <dbReference type="ARBA" id="ARBA00022692"/>
    </source>
</evidence>
<comment type="subcellular location">
    <subcellularLocation>
        <location evidence="1">Cell membrane</location>
        <topology evidence="1">Multi-pass membrane protein</topology>
    </subcellularLocation>
    <subcellularLocation>
        <location evidence="8">Membrane</location>
        <topology evidence="8">Multi-pass membrane protein</topology>
    </subcellularLocation>
</comment>
<protein>
    <recommendedName>
        <fullName evidence="8">Anoctamin</fullName>
    </recommendedName>
</protein>
<evidence type="ECO:0000256" key="8">
    <source>
        <dbReference type="RuleBase" id="RU280814"/>
    </source>
</evidence>
<dbReference type="GO" id="GO:0005254">
    <property type="term" value="F:chloride channel activity"/>
    <property type="evidence" value="ECO:0007669"/>
    <property type="project" value="TreeGrafter"/>
</dbReference>
<keyword evidence="4 8" id="KW-0812">Transmembrane</keyword>
<dbReference type="InterPro" id="IPR049452">
    <property type="entry name" value="Anoctamin_TM"/>
</dbReference>
<feature type="transmembrane region" description="Helical" evidence="8">
    <location>
        <begin position="315"/>
        <end position="333"/>
    </location>
</feature>
<evidence type="ECO:0000256" key="3">
    <source>
        <dbReference type="ARBA" id="ARBA00022475"/>
    </source>
</evidence>
<evidence type="ECO:0000313" key="11">
    <source>
        <dbReference type="EMBL" id="KAK2571556.1"/>
    </source>
</evidence>
<dbReference type="GO" id="GO:0005886">
    <property type="term" value="C:plasma membrane"/>
    <property type="evidence" value="ECO:0007669"/>
    <property type="project" value="UniProtKB-SubCell"/>
</dbReference>
<keyword evidence="12" id="KW-1185">Reference proteome</keyword>
<feature type="transmembrane region" description="Helical" evidence="8">
    <location>
        <begin position="232"/>
        <end position="262"/>
    </location>
</feature>
<dbReference type="PANTHER" id="PTHR12308:SF84">
    <property type="entry name" value="ANOCTAMIN"/>
    <property type="match status" value="1"/>
</dbReference>
<keyword evidence="5 8" id="KW-1133">Transmembrane helix</keyword>
<feature type="transmembrane region" description="Helical" evidence="8">
    <location>
        <begin position="477"/>
        <end position="500"/>
    </location>
</feature>
<gene>
    <name evidence="11" type="ORF">P5673_002913</name>
</gene>
<evidence type="ECO:0000256" key="1">
    <source>
        <dbReference type="ARBA" id="ARBA00004651"/>
    </source>
</evidence>
<feature type="transmembrane region" description="Helical" evidence="8">
    <location>
        <begin position="731"/>
        <end position="760"/>
    </location>
</feature>
<dbReference type="Proteomes" id="UP001249851">
    <property type="component" value="Unassembled WGS sequence"/>
</dbReference>
<evidence type="ECO:0000259" key="10">
    <source>
        <dbReference type="Pfam" id="PF16178"/>
    </source>
</evidence>
<dbReference type="Pfam" id="PF16178">
    <property type="entry name" value="Anoct_dimer"/>
    <property type="match status" value="1"/>
</dbReference>
<feature type="domain" description="Anoctamin transmembrane" evidence="9">
    <location>
        <begin position="224"/>
        <end position="774"/>
    </location>
</feature>
<accession>A0AAD9R1V5</accession>
<dbReference type="GO" id="GO:0046983">
    <property type="term" value="F:protein dimerization activity"/>
    <property type="evidence" value="ECO:0007669"/>
    <property type="project" value="InterPro"/>
</dbReference>
<organism evidence="11 12">
    <name type="scientific">Acropora cervicornis</name>
    <name type="common">Staghorn coral</name>
    <dbReference type="NCBI Taxonomy" id="6130"/>
    <lineage>
        <taxon>Eukaryota</taxon>
        <taxon>Metazoa</taxon>
        <taxon>Cnidaria</taxon>
        <taxon>Anthozoa</taxon>
        <taxon>Hexacorallia</taxon>
        <taxon>Scleractinia</taxon>
        <taxon>Astrocoeniina</taxon>
        <taxon>Acroporidae</taxon>
        <taxon>Acropora</taxon>
    </lineage>
</organism>
<proteinExistence type="inferred from homology"/>
<comment type="similarity">
    <text evidence="2 8">Belongs to the anoctamin family.</text>
</comment>
<feature type="transmembrane region" description="Helical" evidence="8">
    <location>
        <begin position="633"/>
        <end position="657"/>
    </location>
</feature>
<keyword evidence="3" id="KW-1003">Cell membrane</keyword>